<accession>A0ABM6E340</accession>
<evidence type="ECO:0000259" key="3">
    <source>
        <dbReference type="Pfam" id="PF20454"/>
    </source>
</evidence>
<evidence type="ECO:0000256" key="1">
    <source>
        <dbReference type="SAM" id="MobiDB-lite"/>
    </source>
</evidence>
<sequence length="709" mass="78164">MVQAAVEGMRPDPELLCDEWAEEFMVLPKSGPKPGRFSFDHSYPARRVHQVLSPGHPCKRVVAKVASQMFKTQTALNWIGSLIHRRPRNILALEPTDTLVKRFSARISTMIRSVPELKERVAAAKSRDSRNTVQAKDFLGDATLYMNTAGSAANLAEVSAPYIYVDEIDRLELNVDGEGDPVELAEARATQYANDAKFFYTSSPAIEGFSKIDTLFEMGTKEYYHVPCPHCGELHALLLENFKYRRDEDTGFMVRAWFDCPHCGCEIDERHKTSMLRDVAAGGQARWVATAQGDGETISFTLSAFYMPVGAITWLTLARQYARAKDRLARGDHEAMQVFYNTRLGLSYKNSETVTTAKQLRDRAEKYPLRVLPDAALVAILTADTQPNRLEVQIEAWGPGLEHWVIDYIVLNGAPTDPPDTPGSVWQRLDEIRRTPLLHASGRPIMISAYGIDAGGANTQDVYNYGSARRTLNCTVLHGSSRPNKPIMGSAPSRVDIDWGGTKTPGGVELWTVGTDVAKDWLSNRMQLAEGPGAMHFNDALPPEWFDQMVVEQARTRWQKGRAIREWVKPNGARNEAWDVSVYNLAIAHQLGLHKWTPLDWQRLRDKLIPPIGDLFAPVPAPVPAPVLAAAPVPEPVAPVAPVPQPAPVPVQTSVHAEAPSPASVVLPPPAMPPPAPVPPPPPFAAPSPLPPVARPAPVGRRIYSRGIQ</sequence>
<dbReference type="InterPro" id="IPR046453">
    <property type="entry name" value="GpA_ATPase"/>
</dbReference>
<feature type="region of interest" description="Disordered" evidence="1">
    <location>
        <begin position="660"/>
        <end position="698"/>
    </location>
</feature>
<dbReference type="EMBL" id="CP017420">
    <property type="protein sequence ID" value="AOV01862.1"/>
    <property type="molecule type" value="Genomic_DNA"/>
</dbReference>
<feature type="domain" description="Terminase large subunit GpA endonuclease" evidence="3">
    <location>
        <begin position="298"/>
        <end position="595"/>
    </location>
</feature>
<evidence type="ECO:0000259" key="2">
    <source>
        <dbReference type="Pfam" id="PF05876"/>
    </source>
</evidence>
<dbReference type="Proteomes" id="UP000095607">
    <property type="component" value="Chromosome"/>
</dbReference>
<feature type="compositionally biased region" description="Pro residues" evidence="1">
    <location>
        <begin position="667"/>
        <end position="695"/>
    </location>
</feature>
<dbReference type="Pfam" id="PF20454">
    <property type="entry name" value="GpA_nuclease"/>
    <property type="match status" value="1"/>
</dbReference>
<feature type="domain" description="Phage terminase large subunit GpA ATPase" evidence="2">
    <location>
        <begin position="33"/>
        <end position="277"/>
    </location>
</feature>
<organism evidence="4 5">
    <name type="scientific">Delftia tsuruhatensis</name>
    <dbReference type="NCBI Taxonomy" id="180282"/>
    <lineage>
        <taxon>Bacteria</taxon>
        <taxon>Pseudomonadati</taxon>
        <taxon>Pseudomonadota</taxon>
        <taxon>Betaproteobacteria</taxon>
        <taxon>Burkholderiales</taxon>
        <taxon>Comamonadaceae</taxon>
        <taxon>Delftia</taxon>
    </lineage>
</organism>
<evidence type="ECO:0000313" key="4">
    <source>
        <dbReference type="EMBL" id="AOV01862.1"/>
    </source>
</evidence>
<evidence type="ECO:0000313" key="5">
    <source>
        <dbReference type="Proteomes" id="UP000095607"/>
    </source>
</evidence>
<gene>
    <name evidence="4" type="ORF">BI380_11085</name>
</gene>
<dbReference type="InterPro" id="IPR046454">
    <property type="entry name" value="GpA_endonuclease"/>
</dbReference>
<proteinExistence type="predicted"/>
<reference evidence="4 5" key="1">
    <citation type="submission" date="2016-09" db="EMBL/GenBank/DDBJ databases">
        <title>Complete genome sequence of Deltia acidovorans CM13 isolated from murine proximal colonic tissue.</title>
        <authorList>
            <person name="Saffarian A."/>
        </authorList>
    </citation>
    <scope>NUCLEOTIDE SEQUENCE [LARGE SCALE GENOMIC DNA]</scope>
    <source>
        <strain evidence="4 5">CM13</strain>
    </source>
</reference>
<name>A0ABM6E340_9BURK</name>
<dbReference type="Pfam" id="PF05876">
    <property type="entry name" value="GpA_ATPase"/>
    <property type="match status" value="1"/>
</dbReference>
<keyword evidence="5" id="KW-1185">Reference proteome</keyword>
<evidence type="ECO:0008006" key="6">
    <source>
        <dbReference type="Google" id="ProtNLM"/>
    </source>
</evidence>
<protein>
    <recommendedName>
        <fullName evidence="6">Terminase</fullName>
    </recommendedName>
</protein>